<evidence type="ECO:0000313" key="2">
    <source>
        <dbReference type="EMBL" id="SMC97370.1"/>
    </source>
</evidence>
<proteinExistence type="predicted"/>
<dbReference type="PANTHER" id="PTHR30305:SF3">
    <property type="entry name" value="PROTEIN YJDM"/>
    <property type="match status" value="1"/>
</dbReference>
<dbReference type="RefSeq" id="WP_235012606.1">
    <property type="nucleotide sequence ID" value="NZ_FWXT01000003.1"/>
</dbReference>
<dbReference type="GO" id="GO:0016787">
    <property type="term" value="F:hydrolase activity"/>
    <property type="evidence" value="ECO:0007669"/>
    <property type="project" value="UniProtKB-KW"/>
</dbReference>
<dbReference type="STRING" id="151894.SAMN04488524_3870"/>
<accession>A0A1W2DIK8</accession>
<keyword evidence="2" id="KW-0378">Hydrolase</keyword>
<gene>
    <name evidence="2" type="ORF">SAMN04488524_3870</name>
</gene>
<dbReference type="SUPFAM" id="SSF82057">
    <property type="entry name" value="Prokaryotic SH3-related domain"/>
    <property type="match status" value="1"/>
</dbReference>
<feature type="domain" description="PhnA protein N-terminal proteobacterial" evidence="1">
    <location>
        <begin position="4"/>
        <end position="50"/>
    </location>
</feature>
<dbReference type="Gene3D" id="2.30.30.40">
    <property type="entry name" value="SH3 Domains"/>
    <property type="match status" value="1"/>
</dbReference>
<dbReference type="EMBL" id="FWXT01000003">
    <property type="protein sequence ID" value="SMC97370.1"/>
    <property type="molecule type" value="Genomic_DNA"/>
</dbReference>
<reference evidence="3" key="1">
    <citation type="submission" date="2017-04" db="EMBL/GenBank/DDBJ databases">
        <authorList>
            <person name="Varghese N."/>
            <person name="Submissions S."/>
        </authorList>
    </citation>
    <scope>NUCLEOTIDE SEQUENCE [LARGE SCALE GENOMIC DNA]</scope>
    <source>
        <strain evidence="3">DSM 12126</strain>
    </source>
</reference>
<dbReference type="InterPro" id="IPR013991">
    <property type="entry name" value="PhnaA_N_proteobac"/>
</dbReference>
<dbReference type="Pfam" id="PF03831">
    <property type="entry name" value="YjdM"/>
    <property type="match status" value="1"/>
</dbReference>
<protein>
    <submittedName>
        <fullName evidence="2">Phosphonoacetate hydrolase</fullName>
    </submittedName>
</protein>
<dbReference type="PANTHER" id="PTHR30305">
    <property type="entry name" value="PROTEIN YJDM-RELATED"/>
    <property type="match status" value="1"/>
</dbReference>
<dbReference type="SMART" id="SM00782">
    <property type="entry name" value="PhnA_Zn_Ribbon"/>
    <property type="match status" value="1"/>
</dbReference>
<keyword evidence="3" id="KW-1185">Reference proteome</keyword>
<name>A0A1W2DIK8_9SPHI</name>
<organism evidence="2 3">
    <name type="scientific">Pedobacter africanus</name>
    <dbReference type="NCBI Taxonomy" id="151894"/>
    <lineage>
        <taxon>Bacteria</taxon>
        <taxon>Pseudomonadati</taxon>
        <taxon>Bacteroidota</taxon>
        <taxon>Sphingobacteriia</taxon>
        <taxon>Sphingobacteriales</taxon>
        <taxon>Sphingobacteriaceae</taxon>
        <taxon>Pedobacter</taxon>
    </lineage>
</organism>
<evidence type="ECO:0000259" key="1">
    <source>
        <dbReference type="SMART" id="SM00782"/>
    </source>
</evidence>
<dbReference type="InterPro" id="IPR013988">
    <property type="entry name" value="YjdM_C"/>
</dbReference>
<evidence type="ECO:0000313" key="3">
    <source>
        <dbReference type="Proteomes" id="UP000192756"/>
    </source>
</evidence>
<sequence>MEAQLLERSENKCELCQSADPLKLYKVLPQTSSNAENTILICDKCRGQIEKTAELDVKHLNCLRTSIWSAVPGVQVVTWRLLNRLNESWAVDCLEMMYMDEETLAWAKSGLAEDSDVADDVHKDCNGQVLEAGNSVVLIKTLDVKGSSLSAKLGTVVKNIRLVENNTDQIEGKIEGQTIVILTKYVRKQS</sequence>
<dbReference type="AlphaFoldDB" id="A0A1W2DIK8"/>
<dbReference type="Proteomes" id="UP000192756">
    <property type="component" value="Unassembled WGS sequence"/>
</dbReference>